<dbReference type="GeneTree" id="ENSGT00940000177451"/>
<dbReference type="SUPFAM" id="SSF52833">
    <property type="entry name" value="Thioredoxin-like"/>
    <property type="match status" value="1"/>
</dbReference>
<dbReference type="Gene3D" id="3.40.30.10">
    <property type="entry name" value="Glutaredoxin"/>
    <property type="match status" value="1"/>
</dbReference>
<dbReference type="Proteomes" id="UP000314986">
    <property type="component" value="Unassembled WGS sequence"/>
</dbReference>
<dbReference type="Ensembl" id="ENSCMIT00000017330.1">
    <property type="protein sequence ID" value="ENSCMIP00000016995.1"/>
    <property type="gene ID" value="ENSCMIG00000008131.1"/>
</dbReference>
<reference evidence="3" key="2">
    <citation type="journal article" date="2007" name="PLoS Biol.">
        <title>Survey sequencing and comparative analysis of the elephant shark (Callorhinchus milii) genome.</title>
        <authorList>
            <person name="Venkatesh B."/>
            <person name="Kirkness E.F."/>
            <person name="Loh Y.H."/>
            <person name="Halpern A.L."/>
            <person name="Lee A.P."/>
            <person name="Johnson J."/>
            <person name="Dandona N."/>
            <person name="Viswanathan L.D."/>
            <person name="Tay A."/>
            <person name="Venter J.C."/>
            <person name="Strausberg R.L."/>
            <person name="Brenner S."/>
        </authorList>
    </citation>
    <scope>NUCLEOTIDE SEQUENCE [LARGE SCALE GENOMIC DNA]</scope>
</reference>
<dbReference type="InterPro" id="IPR036249">
    <property type="entry name" value="Thioredoxin-like_sf"/>
</dbReference>
<protein>
    <recommendedName>
        <fullName evidence="4">Selenoprotein W, 2b</fullName>
    </recommendedName>
</protein>
<reference evidence="2" key="4">
    <citation type="submission" date="2025-08" db="UniProtKB">
        <authorList>
            <consortium name="Ensembl"/>
        </authorList>
    </citation>
    <scope>IDENTIFICATION</scope>
</reference>
<keyword evidence="1" id="KW-0676">Redox-active center</keyword>
<accession>A0A4W3HP03</accession>
<keyword evidence="3" id="KW-1185">Reference proteome</keyword>
<proteinExistence type="predicted"/>
<reference evidence="2" key="5">
    <citation type="submission" date="2025-09" db="UniProtKB">
        <authorList>
            <consortium name="Ensembl"/>
        </authorList>
    </citation>
    <scope>IDENTIFICATION</scope>
</reference>
<evidence type="ECO:0000313" key="2">
    <source>
        <dbReference type="Ensembl" id="ENSCMIP00000016995.1"/>
    </source>
</evidence>
<dbReference type="NCBIfam" id="TIGR02174">
    <property type="entry name" value="CXXU_selWTH"/>
    <property type="match status" value="1"/>
</dbReference>
<dbReference type="AlphaFoldDB" id="A0A4W3HP03"/>
<sequence length="217" mass="24432">MRVFGDVNVWRWVDGEDGGVEGKVCGGVCVWRGWERRGRDWGRWFPSVVTSCGHDLRRVAEGAEEDETMVVKVHVEYGAQECGPQYRELVKSIRDHFPAVEISGEAGRSGSFEVKINDQLIFSKLETGNFPSTNYVSSELTLRPPNLCNRIDISCNLLPFLLPPPTTTTPQFTISDKRKQYVIQCVLLPVRCSDECKLYNGKLFTAGSFLVSMALYD</sequence>
<dbReference type="InterPro" id="IPR011893">
    <property type="entry name" value="Selenoprotein_Rdx-typ"/>
</dbReference>
<dbReference type="Pfam" id="PF10262">
    <property type="entry name" value="Rdx"/>
    <property type="match status" value="1"/>
</dbReference>
<reference evidence="3" key="1">
    <citation type="journal article" date="2006" name="Science">
        <title>Ancient noncoding elements conserved in the human genome.</title>
        <authorList>
            <person name="Venkatesh B."/>
            <person name="Kirkness E.F."/>
            <person name="Loh Y.H."/>
            <person name="Halpern A.L."/>
            <person name="Lee A.P."/>
            <person name="Johnson J."/>
            <person name="Dandona N."/>
            <person name="Viswanathan L.D."/>
            <person name="Tay A."/>
            <person name="Venter J.C."/>
            <person name="Strausberg R.L."/>
            <person name="Brenner S."/>
        </authorList>
    </citation>
    <scope>NUCLEOTIDE SEQUENCE [LARGE SCALE GENOMIC DNA]</scope>
</reference>
<dbReference type="InParanoid" id="A0A4W3HP03"/>
<reference evidence="3" key="3">
    <citation type="journal article" date="2014" name="Nature">
        <title>Elephant shark genome provides unique insights into gnathostome evolution.</title>
        <authorList>
            <consortium name="International Elephant Shark Genome Sequencing Consortium"/>
            <person name="Venkatesh B."/>
            <person name="Lee A.P."/>
            <person name="Ravi V."/>
            <person name="Maurya A.K."/>
            <person name="Lian M.M."/>
            <person name="Swann J.B."/>
            <person name="Ohta Y."/>
            <person name="Flajnik M.F."/>
            <person name="Sutoh Y."/>
            <person name="Kasahara M."/>
            <person name="Hoon S."/>
            <person name="Gangu V."/>
            <person name="Roy S.W."/>
            <person name="Irimia M."/>
            <person name="Korzh V."/>
            <person name="Kondrychyn I."/>
            <person name="Lim Z.W."/>
            <person name="Tay B.H."/>
            <person name="Tohari S."/>
            <person name="Kong K.W."/>
            <person name="Ho S."/>
            <person name="Lorente-Galdos B."/>
            <person name="Quilez J."/>
            <person name="Marques-Bonet T."/>
            <person name="Raney B.J."/>
            <person name="Ingham P.W."/>
            <person name="Tay A."/>
            <person name="Hillier L.W."/>
            <person name="Minx P."/>
            <person name="Boehm T."/>
            <person name="Wilson R.K."/>
            <person name="Brenner S."/>
            <person name="Warren W.C."/>
        </authorList>
    </citation>
    <scope>NUCLEOTIDE SEQUENCE [LARGE SCALE GENOMIC DNA]</scope>
</reference>
<evidence type="ECO:0008006" key="4">
    <source>
        <dbReference type="Google" id="ProtNLM"/>
    </source>
</evidence>
<evidence type="ECO:0000313" key="3">
    <source>
        <dbReference type="Proteomes" id="UP000314986"/>
    </source>
</evidence>
<organism evidence="2 3">
    <name type="scientific">Callorhinchus milii</name>
    <name type="common">Ghost shark</name>
    <dbReference type="NCBI Taxonomy" id="7868"/>
    <lineage>
        <taxon>Eukaryota</taxon>
        <taxon>Metazoa</taxon>
        <taxon>Chordata</taxon>
        <taxon>Craniata</taxon>
        <taxon>Vertebrata</taxon>
        <taxon>Chondrichthyes</taxon>
        <taxon>Holocephali</taxon>
        <taxon>Chimaeriformes</taxon>
        <taxon>Callorhinchidae</taxon>
        <taxon>Callorhinchus</taxon>
    </lineage>
</organism>
<evidence type="ECO:0000256" key="1">
    <source>
        <dbReference type="ARBA" id="ARBA00023284"/>
    </source>
</evidence>
<name>A0A4W3HP03_CALMI</name>
<gene>
    <name evidence="2" type="primary">LOC103183782</name>
</gene>